<sequence length="167" mass="19872">MDQETKNKIEKNRRETSLKAMYFNRFLLVRYMSALFFFSNLYWFFTLVMSRSLALILPLVLMIVILISVAEQVRMYGNHTNQAKYTYYCFLSISAVNLLLIPIILFTPLFQYLYPFIVDQSASRLFVVGILVCGLCISGFILFRLHNIRHNKDWHYKRLQRFENALN</sequence>
<protein>
    <recommendedName>
        <fullName evidence="5">PTS cellobiose transporter subunit IIC</fullName>
    </recommendedName>
</protein>
<feature type="transmembrane region" description="Helical" evidence="1">
    <location>
        <begin position="125"/>
        <end position="143"/>
    </location>
</feature>
<feature type="transmembrane region" description="Helical" evidence="1">
    <location>
        <begin position="21"/>
        <end position="45"/>
    </location>
</feature>
<keyword evidence="1" id="KW-0472">Membrane</keyword>
<evidence type="ECO:0008006" key="5">
    <source>
        <dbReference type="Google" id="ProtNLM"/>
    </source>
</evidence>
<dbReference type="EMBL" id="JANILD010000001">
    <property type="protein sequence ID" value="MCQ9302273.1"/>
    <property type="molecule type" value="Genomic_DNA"/>
</dbReference>
<evidence type="ECO:0000313" key="4">
    <source>
        <dbReference type="Proteomes" id="UP000197058"/>
    </source>
</evidence>
<keyword evidence="1" id="KW-0812">Transmembrane</keyword>
<proteinExistence type="predicted"/>
<dbReference type="KEGG" id="sscu:CEP64_10330"/>
<accession>A0AAI8DIC1</accession>
<dbReference type="RefSeq" id="WP_049319639.1">
    <property type="nucleotide sequence ID" value="NZ_CP022046.2"/>
</dbReference>
<feature type="transmembrane region" description="Helical" evidence="1">
    <location>
        <begin position="85"/>
        <end position="105"/>
    </location>
</feature>
<feature type="transmembrane region" description="Helical" evidence="1">
    <location>
        <begin position="51"/>
        <end position="73"/>
    </location>
</feature>
<evidence type="ECO:0000313" key="3">
    <source>
        <dbReference type="EMBL" id="MCQ9302273.1"/>
    </source>
</evidence>
<evidence type="ECO:0000256" key="1">
    <source>
        <dbReference type="SAM" id="Phobius"/>
    </source>
</evidence>
<dbReference type="Proteomes" id="UP000197058">
    <property type="component" value="Chromosome"/>
</dbReference>
<name>A0AAI8DIC1_MAMSC</name>
<dbReference type="EMBL" id="CP022046">
    <property type="protein sequence ID" value="ASE34976.1"/>
    <property type="molecule type" value="Genomic_DNA"/>
</dbReference>
<organism evidence="2 4">
    <name type="scientific">Mammaliicoccus sciuri</name>
    <name type="common">Staphylococcus sciuri</name>
    <dbReference type="NCBI Taxonomy" id="1296"/>
    <lineage>
        <taxon>Bacteria</taxon>
        <taxon>Bacillati</taxon>
        <taxon>Bacillota</taxon>
        <taxon>Bacilli</taxon>
        <taxon>Bacillales</taxon>
        <taxon>Staphylococcaceae</taxon>
        <taxon>Mammaliicoccus</taxon>
    </lineage>
</organism>
<dbReference type="Proteomes" id="UP001204068">
    <property type="component" value="Unassembled WGS sequence"/>
</dbReference>
<reference evidence="4" key="1">
    <citation type="submission" date="2017-06" db="EMBL/GenBank/DDBJ databases">
        <title>FDA dAtabase for Regulatory Grade micrObial Sequences (FDA-ARGOS): Supporting development and validation of Infectious Disease Dx tests.</title>
        <authorList>
            <person name="Goldberg B."/>
            <person name="Campos J."/>
            <person name="Tallon L."/>
            <person name="Sadzewicz L."/>
            <person name="Sengamalay N."/>
            <person name="Ott S."/>
            <person name="Godinez A."/>
            <person name="Nagaraj S."/>
            <person name="Vavikolanu K."/>
            <person name="Nadendla S."/>
            <person name="George J."/>
            <person name="Geyer C."/>
            <person name="Sichtig H."/>
        </authorList>
    </citation>
    <scope>NUCLEOTIDE SEQUENCE [LARGE SCALE GENOMIC DNA]</scope>
    <source>
        <strain evidence="4">FDAARGOS_285</strain>
    </source>
</reference>
<evidence type="ECO:0000313" key="2">
    <source>
        <dbReference type="EMBL" id="ASE34976.1"/>
    </source>
</evidence>
<reference evidence="2" key="2">
    <citation type="submission" date="2017-12" db="EMBL/GenBank/DDBJ databases">
        <title>FDA dAtabase for Regulatory Grade micrObial Sequences (FDA-ARGOS): Supporting development and validation of Infectious Disease Dx tests.</title>
        <authorList>
            <person name="Campos J."/>
            <person name="Goldberg B."/>
            <person name="Tallon L."/>
            <person name="Sadzewicz L."/>
            <person name="Sengamalay N."/>
            <person name="Ott S."/>
            <person name="Godinez A."/>
            <person name="Nagaraj S."/>
            <person name="Vavikolanu K."/>
            <person name="Vyas G."/>
            <person name="Nadendla S."/>
            <person name="Aluvathingal J."/>
            <person name="Geyer C."/>
            <person name="Nandy P."/>
            <person name="Hobson J."/>
            <person name="Sichtig H."/>
        </authorList>
    </citation>
    <scope>NUCLEOTIDE SEQUENCE</scope>
    <source>
        <strain evidence="2">FDAARGOS_285</strain>
    </source>
</reference>
<reference evidence="3" key="3">
    <citation type="submission" date="2022-07" db="EMBL/GenBank/DDBJ databases">
        <title>Bacterial species isolated from the porcine tonsil microbiota.</title>
        <authorList>
            <person name="Oliveira I.M.F."/>
        </authorList>
    </citation>
    <scope>NUCLEOTIDE SEQUENCE</scope>
    <source>
        <strain evidence="3">8QC2O2</strain>
    </source>
</reference>
<dbReference type="AlphaFoldDB" id="A0AAI8DIC1"/>
<keyword evidence="1" id="KW-1133">Transmembrane helix</keyword>
<gene>
    <name evidence="2" type="ORF">CEP64_10330</name>
    <name evidence="3" type="ORF">NQ032_01410</name>
</gene>